<reference evidence="3" key="1">
    <citation type="journal article" date="2021" name="PeerJ">
        <title>Extensive microbial diversity within the chicken gut microbiome revealed by metagenomics and culture.</title>
        <authorList>
            <person name="Gilroy R."/>
            <person name="Ravi A."/>
            <person name="Getino M."/>
            <person name="Pursley I."/>
            <person name="Horton D.L."/>
            <person name="Alikhan N.F."/>
            <person name="Baker D."/>
            <person name="Gharbi K."/>
            <person name="Hall N."/>
            <person name="Watson M."/>
            <person name="Adriaenssens E.M."/>
            <person name="Foster-Nyarko E."/>
            <person name="Jarju S."/>
            <person name="Secka A."/>
            <person name="Antonio M."/>
            <person name="Oren A."/>
            <person name="Chaudhuri R.R."/>
            <person name="La Ragione R."/>
            <person name="Hildebrand F."/>
            <person name="Pallen M.J."/>
        </authorList>
    </citation>
    <scope>NUCLEOTIDE SEQUENCE</scope>
    <source>
        <strain evidence="3">CHK186-1790</strain>
    </source>
</reference>
<dbReference type="PROSITE" id="PS52050">
    <property type="entry name" value="WYL"/>
    <property type="match status" value="1"/>
</dbReference>
<reference evidence="3" key="2">
    <citation type="submission" date="2021-04" db="EMBL/GenBank/DDBJ databases">
        <authorList>
            <person name="Gilroy R."/>
        </authorList>
    </citation>
    <scope>NUCLEOTIDE SEQUENCE</scope>
    <source>
        <strain evidence="3">CHK186-1790</strain>
    </source>
</reference>
<dbReference type="PANTHER" id="PTHR34580">
    <property type="match status" value="1"/>
</dbReference>
<dbReference type="SUPFAM" id="SSF46785">
    <property type="entry name" value="Winged helix' DNA-binding domain"/>
    <property type="match status" value="1"/>
</dbReference>
<feature type="domain" description="WYL" evidence="1">
    <location>
        <begin position="144"/>
        <end position="216"/>
    </location>
</feature>
<dbReference type="InterPro" id="IPR036390">
    <property type="entry name" value="WH_DNA-bd_sf"/>
</dbReference>
<dbReference type="InterPro" id="IPR057727">
    <property type="entry name" value="WCX_dom"/>
</dbReference>
<dbReference type="Proteomes" id="UP000823882">
    <property type="component" value="Unassembled WGS sequence"/>
</dbReference>
<dbReference type="InterPro" id="IPR026881">
    <property type="entry name" value="WYL_dom"/>
</dbReference>
<evidence type="ECO:0000313" key="4">
    <source>
        <dbReference type="Proteomes" id="UP000823882"/>
    </source>
</evidence>
<dbReference type="Pfam" id="PF13280">
    <property type="entry name" value="WYL"/>
    <property type="match status" value="1"/>
</dbReference>
<proteinExistence type="predicted"/>
<protein>
    <submittedName>
        <fullName evidence="3">WYL domain-containing protein</fullName>
    </submittedName>
</protein>
<accession>A0A9D2NY27</accession>
<dbReference type="AlphaFoldDB" id="A0A9D2NY27"/>
<feature type="domain" description="WCX" evidence="2">
    <location>
        <begin position="252"/>
        <end position="326"/>
    </location>
</feature>
<name>A0A9D2NY27_9FIRM</name>
<evidence type="ECO:0000313" key="3">
    <source>
        <dbReference type="EMBL" id="HJC40532.1"/>
    </source>
</evidence>
<comment type="caution">
    <text evidence="3">The sequence shown here is derived from an EMBL/GenBank/DDBJ whole genome shotgun (WGS) entry which is preliminary data.</text>
</comment>
<dbReference type="InterPro" id="IPR051534">
    <property type="entry name" value="CBASS_pafABC_assoc_protein"/>
</dbReference>
<sequence length="338" mass="38804">MAKSAGQKLKPLVLRQTLLERSDEDHPLTVAQLIAALEPWGIQAERKSIYGDMEALRTFGMDIQSRKGKSPGWFVGERSFQLPELKLLVDAVQSCKFITKRKSDELIRKLEGLTSVWQARQLQRQVYVDRRVKTMNESVYYSIDKLHNALAARRAVTFRYFEYNVRKEKVFRRDGRRYTVFPHGLIWDSENYYLVGWDGTKKEVRHYRVDKMAELAVTCLRLEPGEDQDLAAFDMAAYAAKHFGMFRGREGRVRLRCQNRMVGVVLDRFGQEVMLVPDGEDHFTVTVDAVVSPQFFGWLFGLGDAVELTAPAWAVEAFQDQLRQVAGQYRPPEDGAAG</sequence>
<dbReference type="EMBL" id="DWWJ01000062">
    <property type="protein sequence ID" value="HJC40532.1"/>
    <property type="molecule type" value="Genomic_DNA"/>
</dbReference>
<gene>
    <name evidence="3" type="ORF">H9701_03135</name>
</gene>
<evidence type="ECO:0000259" key="2">
    <source>
        <dbReference type="Pfam" id="PF25583"/>
    </source>
</evidence>
<organism evidence="3 4">
    <name type="scientific">Candidatus Intestinimonas pullistercoris</name>
    <dbReference type="NCBI Taxonomy" id="2838623"/>
    <lineage>
        <taxon>Bacteria</taxon>
        <taxon>Bacillati</taxon>
        <taxon>Bacillota</taxon>
        <taxon>Clostridia</taxon>
        <taxon>Eubacteriales</taxon>
        <taxon>Intestinimonas</taxon>
    </lineage>
</organism>
<evidence type="ECO:0000259" key="1">
    <source>
        <dbReference type="Pfam" id="PF13280"/>
    </source>
</evidence>
<dbReference type="Pfam" id="PF25583">
    <property type="entry name" value="WCX"/>
    <property type="match status" value="1"/>
</dbReference>
<dbReference type="PANTHER" id="PTHR34580:SF1">
    <property type="entry name" value="PROTEIN PAFC"/>
    <property type="match status" value="1"/>
</dbReference>